<dbReference type="PROSITE" id="PS51296">
    <property type="entry name" value="RIESKE"/>
    <property type="match status" value="1"/>
</dbReference>
<evidence type="ECO:0000259" key="5">
    <source>
        <dbReference type="PROSITE" id="PS51296"/>
    </source>
</evidence>
<reference evidence="6 7" key="1">
    <citation type="submission" date="2014-06" db="EMBL/GenBank/DDBJ databases">
        <title>Whole Genome Sequences of Three Symbiotic Endozoicomonas Bacteria.</title>
        <authorList>
            <person name="Neave M.J."/>
            <person name="Apprill A."/>
            <person name="Voolstra C.R."/>
        </authorList>
    </citation>
    <scope>NUCLEOTIDE SEQUENCE [LARGE SCALE GENOMIC DNA]</scope>
    <source>
        <strain evidence="6 7">DSM 22380</strain>
    </source>
</reference>
<keyword evidence="1" id="KW-0001">2Fe-2S</keyword>
<gene>
    <name evidence="6" type="ORF">GV64_00245</name>
</gene>
<organism evidence="6 7">
    <name type="scientific">Endozoicomonas elysicola</name>
    <dbReference type="NCBI Taxonomy" id="305900"/>
    <lineage>
        <taxon>Bacteria</taxon>
        <taxon>Pseudomonadati</taxon>
        <taxon>Pseudomonadota</taxon>
        <taxon>Gammaproteobacteria</taxon>
        <taxon>Oceanospirillales</taxon>
        <taxon>Endozoicomonadaceae</taxon>
        <taxon>Endozoicomonas</taxon>
    </lineage>
</organism>
<evidence type="ECO:0000313" key="6">
    <source>
        <dbReference type="EMBL" id="KEI69375.1"/>
    </source>
</evidence>
<dbReference type="Gene3D" id="2.102.10.10">
    <property type="entry name" value="Rieske [2Fe-2S] iron-sulphur domain"/>
    <property type="match status" value="1"/>
</dbReference>
<evidence type="ECO:0000256" key="4">
    <source>
        <dbReference type="ARBA" id="ARBA00023014"/>
    </source>
</evidence>
<dbReference type="Proteomes" id="UP000027997">
    <property type="component" value="Unassembled WGS sequence"/>
</dbReference>
<dbReference type="EMBL" id="JOJP01000001">
    <property type="protein sequence ID" value="KEI69375.1"/>
    <property type="molecule type" value="Genomic_DNA"/>
</dbReference>
<keyword evidence="7" id="KW-1185">Reference proteome</keyword>
<dbReference type="SUPFAM" id="SSF50022">
    <property type="entry name" value="ISP domain"/>
    <property type="match status" value="1"/>
</dbReference>
<sequence>MIRLCSIDELQDPGSKGFHNERGHVFAVRKGDQVYVYENSCPHFGINLEWQPDQFLDSEKRLIQCATHGAQFLIETGECIAGPCPGDMLTVLDCEVSEGVVYLK</sequence>
<dbReference type="CDD" id="cd03467">
    <property type="entry name" value="Rieske"/>
    <property type="match status" value="1"/>
</dbReference>
<dbReference type="InterPro" id="IPR036922">
    <property type="entry name" value="Rieske_2Fe-2S_sf"/>
</dbReference>
<name>A0A081K5E9_9GAMM</name>
<dbReference type="STRING" id="305900.GV64_00245"/>
<keyword evidence="4" id="KW-0411">Iron-sulfur</keyword>
<keyword evidence="3" id="KW-0408">Iron</keyword>
<dbReference type="Pfam" id="PF00355">
    <property type="entry name" value="Rieske"/>
    <property type="match status" value="1"/>
</dbReference>
<proteinExistence type="predicted"/>
<dbReference type="RefSeq" id="WP_020582562.1">
    <property type="nucleotide sequence ID" value="NZ_JOJP01000001.1"/>
</dbReference>
<dbReference type="GO" id="GO:0051537">
    <property type="term" value="F:2 iron, 2 sulfur cluster binding"/>
    <property type="evidence" value="ECO:0007669"/>
    <property type="project" value="UniProtKB-KW"/>
</dbReference>
<dbReference type="eggNOG" id="COG2146">
    <property type="taxonomic scope" value="Bacteria"/>
</dbReference>
<evidence type="ECO:0000256" key="1">
    <source>
        <dbReference type="ARBA" id="ARBA00022714"/>
    </source>
</evidence>
<keyword evidence="2" id="KW-0479">Metal-binding</keyword>
<dbReference type="PANTHER" id="PTHR40261">
    <property type="match status" value="1"/>
</dbReference>
<dbReference type="AlphaFoldDB" id="A0A081K5E9"/>
<dbReference type="GO" id="GO:0046872">
    <property type="term" value="F:metal ion binding"/>
    <property type="evidence" value="ECO:0007669"/>
    <property type="project" value="UniProtKB-KW"/>
</dbReference>
<dbReference type="PANTHER" id="PTHR40261:SF1">
    <property type="entry name" value="RIESKE DOMAIN-CONTAINING PROTEIN"/>
    <property type="match status" value="1"/>
</dbReference>
<dbReference type="InterPro" id="IPR017941">
    <property type="entry name" value="Rieske_2Fe-2S"/>
</dbReference>
<evidence type="ECO:0000256" key="2">
    <source>
        <dbReference type="ARBA" id="ARBA00022723"/>
    </source>
</evidence>
<protein>
    <submittedName>
        <fullName evidence="6">(2Fe-2S)-binding protein</fullName>
    </submittedName>
</protein>
<accession>A0A081K5E9</accession>
<feature type="domain" description="Rieske" evidence="5">
    <location>
        <begin position="2"/>
        <end position="103"/>
    </location>
</feature>
<comment type="caution">
    <text evidence="6">The sequence shown here is derived from an EMBL/GenBank/DDBJ whole genome shotgun (WGS) entry which is preliminary data.</text>
</comment>
<evidence type="ECO:0000313" key="7">
    <source>
        <dbReference type="Proteomes" id="UP000027997"/>
    </source>
</evidence>
<evidence type="ECO:0000256" key="3">
    <source>
        <dbReference type="ARBA" id="ARBA00023004"/>
    </source>
</evidence>